<dbReference type="EMBL" id="CP002808">
    <property type="protein sequence ID" value="AEG72432.1"/>
    <property type="molecule type" value="Genomic_DNA"/>
</dbReference>
<organism evidence="3 4">
    <name type="scientific">Mycoplasma haemofelis (strain Ohio2)</name>
    <dbReference type="NCBI Taxonomy" id="859194"/>
    <lineage>
        <taxon>Bacteria</taxon>
        <taxon>Bacillati</taxon>
        <taxon>Mycoplasmatota</taxon>
        <taxon>Mollicutes</taxon>
        <taxon>Mycoplasmataceae</taxon>
        <taxon>Mycoplasma</taxon>
    </lineage>
</organism>
<evidence type="ECO:0000313" key="4">
    <source>
        <dbReference type="Proteomes" id="UP000007952"/>
    </source>
</evidence>
<feature type="domain" description="Alcohol dehydrogenase iron-type/glycerol dehydrogenase GldA" evidence="2">
    <location>
        <begin position="122"/>
        <end position="244"/>
    </location>
</feature>
<proteinExistence type="predicted"/>
<keyword evidence="1" id="KW-0560">Oxidoreductase</keyword>
<evidence type="ECO:0000259" key="2">
    <source>
        <dbReference type="Pfam" id="PF00465"/>
    </source>
</evidence>
<dbReference type="GO" id="GO:0016491">
    <property type="term" value="F:oxidoreductase activity"/>
    <property type="evidence" value="ECO:0007669"/>
    <property type="project" value="UniProtKB-KW"/>
</dbReference>
<dbReference type="GO" id="GO:0046872">
    <property type="term" value="F:metal ion binding"/>
    <property type="evidence" value="ECO:0007669"/>
    <property type="project" value="InterPro"/>
</dbReference>
<dbReference type="eggNOG" id="COG1979">
    <property type="taxonomic scope" value="Bacteria"/>
</dbReference>
<evidence type="ECO:0000256" key="1">
    <source>
        <dbReference type="ARBA" id="ARBA00023002"/>
    </source>
</evidence>
<dbReference type="AlphaFoldDB" id="F6FFW6"/>
<dbReference type="BioCyc" id="MHAE859194:G1GR7-129-MONOMER"/>
<dbReference type="InterPro" id="IPR001670">
    <property type="entry name" value="ADH_Fe/GldA"/>
</dbReference>
<dbReference type="Gene3D" id="3.40.50.1970">
    <property type="match status" value="1"/>
</dbReference>
<reference evidence="3 4" key="1">
    <citation type="journal article" date="2011" name="J. Bacteriol.">
        <title>Complete genome sequences of two hemotropic Mycoplasmas, Mycoplasma haemofelis strain Ohio2 and Mycoplasma suis strain Illinois.</title>
        <authorList>
            <person name="Messick J.B."/>
            <person name="Santos A.P."/>
            <person name="Guimaraes A.M."/>
        </authorList>
    </citation>
    <scope>NUCLEOTIDE SEQUENCE [LARGE SCALE GENOMIC DNA]</scope>
    <source>
        <strain evidence="3 4">Ohio2</strain>
    </source>
</reference>
<dbReference type="SUPFAM" id="SSF56796">
    <property type="entry name" value="Dehydroquinate synthase-like"/>
    <property type="match status" value="1"/>
</dbReference>
<sequence>MDKKILPDFTFSDLSDISDENLKESKTVLKHHLKFDPAQSVTVSNLHPVQLQNIILSPDSQLNVGEPIDLANYDLSKLISIEKPEIELPPSPSPSRNILDDEKKGFNNFHVVDSIEDSSFERELLASGAKAVLIMSDTAYTRNMKFYKRVVGILQKNGIHFVEYTNIQPNLDRKLVFRISEFANDHEVNAVIVIGSLSTIDLSKIVLPKLIKPHLIRLHKPRLAKSVLAPNYALFSIPTLVVPDLRTNSRSTLKNNVLFPKLDYFGDTIFLTNPVDDSNGVFYCADLFDELDSSKIWELLHETFFRLLLNFFDLSLSPKATDAFIHNMRTISWYLSYYDRGNSFSNYDRRQILKIIGTSLNGSAFLDISDFWTWYRLEGALSYLVNSKKCEGLALFLPTFIEVLSQHSIEFRERAIELGLKLYGTYSVEGLIFRLIGHIRKYKLPISFLDIPQIKRINYRFLLLLVKKSSNSPFFNKITKSIINNLTVW</sequence>
<gene>
    <name evidence="3" type="ordered locus">MHF_0130</name>
</gene>
<reference key="2">
    <citation type="submission" date="2011-05" db="EMBL/GenBank/DDBJ databases">
        <title>The Genome of Mycoplasma haemofelis Strain Ohio2, a pathogenic hemoplasma of the cat.</title>
        <authorList>
            <person name="Santos A.P."/>
            <person name="Guimaraes A.M.S."/>
            <person name="SanMiguel P.J."/>
            <person name="Martin S.W."/>
            <person name="Messick J.B."/>
        </authorList>
    </citation>
    <scope>NUCLEOTIDE SEQUENCE</scope>
    <source>
        <strain>Ohio2</strain>
    </source>
</reference>
<dbReference type="KEGG" id="mhf:MHF_0130"/>
<accession>F6FFW6</accession>
<dbReference type="Proteomes" id="UP000007952">
    <property type="component" value="Chromosome"/>
</dbReference>
<evidence type="ECO:0000313" key="3">
    <source>
        <dbReference type="EMBL" id="AEG72432.1"/>
    </source>
</evidence>
<protein>
    <recommendedName>
        <fullName evidence="2">Alcohol dehydrogenase iron-type/glycerol dehydrogenase GldA domain-containing protein</fullName>
    </recommendedName>
</protein>
<dbReference type="Pfam" id="PF00465">
    <property type="entry name" value="Fe-ADH"/>
    <property type="match status" value="1"/>
</dbReference>
<name>F6FFW6_MYCHI</name>
<dbReference type="HOGENOM" id="CLU_520560_0_0_14"/>
<dbReference type="STRING" id="859194.MHF_0130"/>